<accession>A0ABM4BCL7</accession>
<evidence type="ECO:0000313" key="5">
    <source>
        <dbReference type="RefSeq" id="XP_065646691.1"/>
    </source>
</evidence>
<protein>
    <submittedName>
        <fullName evidence="3 4">Early endosome antigen 1</fullName>
    </submittedName>
</protein>
<dbReference type="RefSeq" id="XP_065646689.1">
    <property type="nucleotide sequence ID" value="XM_065790617.1"/>
</dbReference>
<feature type="compositionally biased region" description="Basic and acidic residues" evidence="1">
    <location>
        <begin position="122"/>
        <end position="131"/>
    </location>
</feature>
<proteinExistence type="predicted"/>
<evidence type="ECO:0000313" key="3">
    <source>
        <dbReference type="RefSeq" id="XP_065646689.1"/>
    </source>
</evidence>
<evidence type="ECO:0000256" key="1">
    <source>
        <dbReference type="SAM" id="MobiDB-lite"/>
    </source>
</evidence>
<dbReference type="GeneID" id="105846588"/>
<reference evidence="2 3" key="1">
    <citation type="submission" date="2025-05" db="UniProtKB">
        <authorList>
            <consortium name="RefSeq"/>
        </authorList>
    </citation>
    <scope>NUCLEOTIDE SEQUENCE [LARGE SCALE GENOMIC DNA]</scope>
</reference>
<evidence type="ECO:0000313" key="2">
    <source>
        <dbReference type="Proteomes" id="UP001652625"/>
    </source>
</evidence>
<dbReference type="RefSeq" id="XP_065646691.1">
    <property type="nucleotide sequence ID" value="XM_065790619.1"/>
</dbReference>
<sequence>MNYTNSMKVSVNGKKYFISGIQKYTSHKEILCAIAKVTQSSNREIEGEEGKPQKVFNTVNAIKRNVSIEKAIQVKQDYVDNQNNSIETFNTSAIDTGIRKKLCKKNQSKERPIQSSKKKSRKAEDKHLKRSDQVVTFHNSTGERKILKVKNKKSSNLEYTVKVSQKLEKENRFRKSQQKHKNSLEISNNDFNRPVFSENFQIQKLNKKVKKKTRKKTAWMNDFKNSTHIYYVDGKSNLEEDQKMMSETTLNYQVEKDSGLPSPDFNSCESQDQIKANRFSISHINIEQLFLDQLASIENERCKPPDNNTDVNKTFIKINNDKKVDSLYIQTEENNIYINAIDLSSKNNIDTSLSKATQNDNVNISSKYENLKQLLPTDSFTDQPCEDFLLKIEPSFRIQNIPNTFLDLNENVVGHTDQSKNILFNEQTISDSTENYMMHDKKKVFKTDISHPVLMSPETIRKQKSLRKLQAVFGEDVSSTLLQMADKSNLNFIEKNNELNKKKKKVNRTKILKQNIKVSKEKSNEPEYVSKNLFHEKPASEVLEYNVFRKKDKSKKSKPVKQKKEFIKVELLNNPAIACDNDVNTCSEKMSGHLPKCEIDQNRTSDEYDKNMLKICSNNKKTSESQHEEMDKVINTNKQNGDDRLSSEIDVLVPVIESDTEINSLEQQLIEATLSLLYIEEQTLDLNLIISYLTDELQSINKAEKQSLDEIERIIFKDLKDILGLLKSVTDLNTYQRQEMVTNMNVIDKLDQELRVKKAAIENLRSGSWRTNSYCAPRSLLRKSKKKVGGGLYDKKFSFV</sequence>
<keyword evidence="2" id="KW-1185">Reference proteome</keyword>
<feature type="region of interest" description="Disordered" evidence="1">
    <location>
        <begin position="102"/>
        <end position="131"/>
    </location>
</feature>
<gene>
    <name evidence="3 4 5" type="primary">LOC105846588</name>
</gene>
<name>A0ABM4BCL7_HYDVU</name>
<evidence type="ECO:0000313" key="4">
    <source>
        <dbReference type="RefSeq" id="XP_065646690.1"/>
    </source>
</evidence>
<dbReference type="RefSeq" id="XP_065646690.1">
    <property type="nucleotide sequence ID" value="XM_065790618.1"/>
</dbReference>
<organism evidence="2 5">
    <name type="scientific">Hydra vulgaris</name>
    <name type="common">Hydra</name>
    <name type="synonym">Hydra attenuata</name>
    <dbReference type="NCBI Taxonomy" id="6087"/>
    <lineage>
        <taxon>Eukaryota</taxon>
        <taxon>Metazoa</taxon>
        <taxon>Cnidaria</taxon>
        <taxon>Hydrozoa</taxon>
        <taxon>Hydroidolina</taxon>
        <taxon>Anthoathecata</taxon>
        <taxon>Aplanulata</taxon>
        <taxon>Hydridae</taxon>
        <taxon>Hydra</taxon>
    </lineage>
</organism>
<dbReference type="Proteomes" id="UP001652625">
    <property type="component" value="Chromosome 02"/>
</dbReference>